<dbReference type="GO" id="GO:0032727">
    <property type="term" value="P:positive regulation of interferon-alpha production"/>
    <property type="evidence" value="ECO:0007669"/>
    <property type="project" value="Ensembl"/>
</dbReference>
<dbReference type="PANTHER" id="PTHR21446">
    <property type="entry name" value="DUF3504 DOMAIN-CONTAINING PROTEIN"/>
    <property type="match status" value="1"/>
</dbReference>
<feature type="domain" description="Caspase recruitment" evidence="23">
    <location>
        <begin position="6"/>
        <end position="90"/>
    </location>
</feature>
<dbReference type="Gene3D" id="1.10.533.10">
    <property type="entry name" value="Death Domain, Fas"/>
    <property type="match status" value="1"/>
</dbReference>
<dbReference type="GO" id="GO:0120283">
    <property type="term" value="F:protein serine/threonine kinase binding"/>
    <property type="evidence" value="ECO:0007669"/>
    <property type="project" value="Ensembl"/>
</dbReference>
<evidence type="ECO:0000256" key="17">
    <source>
        <dbReference type="ARBA" id="ARBA00023140"/>
    </source>
</evidence>
<evidence type="ECO:0000256" key="20">
    <source>
        <dbReference type="ARBA" id="ARBA00082620"/>
    </source>
</evidence>
<evidence type="ECO:0000256" key="8">
    <source>
        <dbReference type="ARBA" id="ARBA00022692"/>
    </source>
</evidence>
<keyword evidence="18" id="KW-0449">Lipoprotein</keyword>
<dbReference type="GO" id="GO:0045071">
    <property type="term" value="P:negative regulation of viral genome replication"/>
    <property type="evidence" value="ECO:0007669"/>
    <property type="project" value="Ensembl"/>
</dbReference>
<dbReference type="GO" id="GO:0043123">
    <property type="term" value="P:positive regulation of canonical NF-kappaB signal transduction"/>
    <property type="evidence" value="ECO:0007669"/>
    <property type="project" value="Ensembl"/>
</dbReference>
<dbReference type="GO" id="GO:1900227">
    <property type="term" value="P:positive regulation of NLRP3 inflammasome complex assembly"/>
    <property type="evidence" value="ECO:0007669"/>
    <property type="project" value="Ensembl"/>
</dbReference>
<dbReference type="FunCoup" id="H0WGV4">
    <property type="interactions" value="925"/>
</dbReference>
<dbReference type="EMBL" id="AAQR03053888">
    <property type="status" value="NOT_ANNOTATED_CDS"/>
    <property type="molecule type" value="Genomic_DNA"/>
</dbReference>
<protein>
    <recommendedName>
        <fullName evidence="19">Mitochondrial antiviral-signaling protein</fullName>
    </recommendedName>
    <alternativeName>
        <fullName evidence="20">Interferon beta promoter stimulator protein 1</fullName>
    </alternativeName>
    <alternativeName>
        <fullName evidence="21">Virus-induced-signaling adapter</fullName>
    </alternativeName>
</protein>
<feature type="compositionally biased region" description="Polar residues" evidence="22">
    <location>
        <begin position="189"/>
        <end position="215"/>
    </location>
</feature>
<evidence type="ECO:0000256" key="19">
    <source>
        <dbReference type="ARBA" id="ARBA00071084"/>
    </source>
</evidence>
<evidence type="ECO:0000256" key="14">
    <source>
        <dbReference type="ARBA" id="ARBA00023128"/>
    </source>
</evidence>
<dbReference type="GO" id="GO:0071360">
    <property type="term" value="P:cellular response to exogenous dsRNA"/>
    <property type="evidence" value="ECO:0007669"/>
    <property type="project" value="Ensembl"/>
</dbReference>
<evidence type="ECO:0000259" key="23">
    <source>
        <dbReference type="Pfam" id="PF16739"/>
    </source>
</evidence>
<dbReference type="GO" id="GO:0035591">
    <property type="term" value="F:signaling adaptor activity"/>
    <property type="evidence" value="ECO:0007669"/>
    <property type="project" value="Ensembl"/>
</dbReference>
<dbReference type="GeneTree" id="ENSGT00510000049120"/>
<reference evidence="24" key="2">
    <citation type="submission" date="2025-08" db="UniProtKB">
        <authorList>
            <consortium name="Ensembl"/>
        </authorList>
    </citation>
    <scope>IDENTIFICATION</scope>
</reference>
<keyword evidence="8" id="KW-0812">Transmembrane</keyword>
<proteinExistence type="predicted"/>
<evidence type="ECO:0000256" key="4">
    <source>
        <dbReference type="ARBA" id="ARBA00022499"/>
    </source>
</evidence>
<dbReference type="EMBL" id="AAQR03053887">
    <property type="status" value="NOT_ANNOTATED_CDS"/>
    <property type="molecule type" value="Genomic_DNA"/>
</dbReference>
<dbReference type="GO" id="GO:0045944">
    <property type="term" value="P:positive regulation of transcription by RNA polymerase II"/>
    <property type="evidence" value="ECO:0007669"/>
    <property type="project" value="Ensembl"/>
</dbReference>
<dbReference type="GO" id="GO:0060340">
    <property type="term" value="P:positive regulation of type I interferon-mediated signaling pathway"/>
    <property type="evidence" value="ECO:0007669"/>
    <property type="project" value="Ensembl"/>
</dbReference>
<evidence type="ECO:0000256" key="10">
    <source>
        <dbReference type="ARBA" id="ARBA00022843"/>
    </source>
</evidence>
<evidence type="ECO:0000256" key="18">
    <source>
        <dbReference type="ARBA" id="ARBA00023288"/>
    </source>
</evidence>
<dbReference type="GO" id="GO:0042742">
    <property type="term" value="P:defense response to bacterium"/>
    <property type="evidence" value="ECO:0007669"/>
    <property type="project" value="Ensembl"/>
</dbReference>
<evidence type="ECO:0000256" key="7">
    <source>
        <dbReference type="ARBA" id="ARBA00022588"/>
    </source>
</evidence>
<feature type="compositionally biased region" description="Low complexity" evidence="22">
    <location>
        <begin position="246"/>
        <end position="261"/>
    </location>
</feature>
<evidence type="ECO:0000256" key="2">
    <source>
        <dbReference type="ARBA" id="ARBA00004572"/>
    </source>
</evidence>
<dbReference type="GO" id="GO:1900063">
    <property type="term" value="P:regulation of peroxisome organization"/>
    <property type="evidence" value="ECO:0007669"/>
    <property type="project" value="Ensembl"/>
</dbReference>
<keyword evidence="15" id="KW-0472">Membrane</keyword>
<dbReference type="GO" id="GO:0050700">
    <property type="term" value="F:CARD domain binding"/>
    <property type="evidence" value="ECO:0007669"/>
    <property type="project" value="Ensembl"/>
</dbReference>
<keyword evidence="5" id="KW-0597">Phosphoprotein</keyword>
<dbReference type="GO" id="GO:0042802">
    <property type="term" value="F:identical protein binding"/>
    <property type="evidence" value="ECO:0007669"/>
    <property type="project" value="Ensembl"/>
</dbReference>
<evidence type="ECO:0000256" key="22">
    <source>
        <dbReference type="SAM" id="MobiDB-lite"/>
    </source>
</evidence>
<accession>H0WGV4</accession>
<keyword evidence="3" id="KW-0488">Methylation</keyword>
<keyword evidence="9" id="KW-1000">Mitochondrion outer membrane</keyword>
<dbReference type="HOGENOM" id="CLU_042052_0_0_1"/>
<dbReference type="OMA" id="PHIDQKF"/>
<organism evidence="24 25">
    <name type="scientific">Otolemur garnettii</name>
    <name type="common">Small-eared galago</name>
    <name type="synonym">Garnett's greater bushbaby</name>
    <dbReference type="NCBI Taxonomy" id="30611"/>
    <lineage>
        <taxon>Eukaryota</taxon>
        <taxon>Metazoa</taxon>
        <taxon>Chordata</taxon>
        <taxon>Craniata</taxon>
        <taxon>Vertebrata</taxon>
        <taxon>Euteleostomi</taxon>
        <taxon>Mammalia</taxon>
        <taxon>Eutheria</taxon>
        <taxon>Euarchontoglires</taxon>
        <taxon>Primates</taxon>
        <taxon>Strepsirrhini</taxon>
        <taxon>Lorisiformes</taxon>
        <taxon>Galagidae</taxon>
        <taxon>Otolemur</taxon>
    </lineage>
</organism>
<keyword evidence="10" id="KW-0832">Ubl conjugation</keyword>
<dbReference type="GO" id="GO:0140374">
    <property type="term" value="P:antiviral innate immune response"/>
    <property type="evidence" value="ECO:0007669"/>
    <property type="project" value="Ensembl"/>
</dbReference>
<reference evidence="24" key="3">
    <citation type="submission" date="2025-09" db="UniProtKB">
        <authorList>
            <consortium name="Ensembl"/>
        </authorList>
    </citation>
    <scope>IDENTIFICATION</scope>
</reference>
<dbReference type="GO" id="GO:0032728">
    <property type="term" value="P:positive regulation of interferon-beta production"/>
    <property type="evidence" value="ECO:0007669"/>
    <property type="project" value="Ensembl"/>
</dbReference>
<evidence type="ECO:0000256" key="9">
    <source>
        <dbReference type="ARBA" id="ARBA00022787"/>
    </source>
</evidence>
<evidence type="ECO:0000313" key="25">
    <source>
        <dbReference type="Proteomes" id="UP000005225"/>
    </source>
</evidence>
<feature type="region of interest" description="Disordered" evidence="22">
    <location>
        <begin position="452"/>
        <end position="493"/>
    </location>
</feature>
<dbReference type="eggNOG" id="ENOG502SAUA">
    <property type="taxonomic scope" value="Eukaryota"/>
</dbReference>
<keyword evidence="25" id="KW-1185">Reference proteome</keyword>
<dbReference type="InterPro" id="IPR031964">
    <property type="entry name" value="CARD_dom"/>
</dbReference>
<dbReference type="PANTHER" id="PTHR21446:SF6">
    <property type="entry name" value="MITOCHONDRIAL ANTIVIRAL-SIGNALING PROTEIN"/>
    <property type="match status" value="1"/>
</dbReference>
<comment type="subcellular location">
    <subcellularLocation>
        <location evidence="2">Mitochondrion outer membrane</location>
        <topology evidence="2">Single-pass membrane protein</topology>
    </subcellularLocation>
    <subcellularLocation>
        <location evidence="1">Peroxisome</location>
    </subcellularLocation>
</comment>
<dbReference type="STRING" id="30611.ENSOGAP00000000571"/>
<keyword evidence="11" id="KW-0391">Immunity</keyword>
<evidence type="ECO:0000256" key="15">
    <source>
        <dbReference type="ARBA" id="ARBA00023136"/>
    </source>
</evidence>
<dbReference type="GO" id="GO:0042307">
    <property type="term" value="P:positive regulation of protein import into nucleus"/>
    <property type="evidence" value="ECO:0007669"/>
    <property type="project" value="Ensembl"/>
</dbReference>
<sequence length="525" mass="55572">MTFAEEKTYKYICHHHSSFCRVDVLEILSYLPCLTASDQDRLRALYSQRGNQDTLWELFNRLQRRTHWVDFFIEALRRCELSGLADEVARVYHSYLPRTSSLPPASPQPLSVPAEVPGPPIPITAHSLPYNGYREMEPSYPTPVQDTQLPESLGESSKEAPLTSSSGAIPRRPSGPLQTSSDLAPLSPRISSGHQKQNTELSSSHTAGTVSSLTPSRGPVSPTVSFQPLARSTPRASRLPGPAVPAPSTGPSASSSSTGSVSAGGDGDQAEPTVCCSGAEAPTTSVTTSTVSSKVPATLMPVTTVPSKLPTSSKSLGTVPSNVLTNPAPSKLPINSTRVGIAPSKVITSSVPTKVPASAVPSGKAEEKTVAPRPIGTTGGSSESWGCGPELSKPGVLVSQVDSQFSGCSEDLAISASSSLGTGAYNSPEENEYESVGTLGIHVSVPPSAELLEGNPRPRAFPQLQSQDRPESQPIQPGAATLEEEEEEETTGNVWVEPWAPWLRRGMAGLLVVTLLAVLYRRRQL</sequence>
<dbReference type="GO" id="GO:0005741">
    <property type="term" value="C:mitochondrial outer membrane"/>
    <property type="evidence" value="ECO:0007669"/>
    <property type="project" value="UniProtKB-SubCell"/>
</dbReference>
<evidence type="ECO:0000256" key="3">
    <source>
        <dbReference type="ARBA" id="ARBA00022481"/>
    </source>
</evidence>
<keyword evidence="7" id="KW-0399">Innate immunity</keyword>
<dbReference type="GO" id="GO:0044546">
    <property type="term" value="P:NLRP3 inflammasome complex assembly"/>
    <property type="evidence" value="ECO:0007669"/>
    <property type="project" value="Ensembl"/>
</dbReference>
<evidence type="ECO:0000256" key="6">
    <source>
        <dbReference type="ARBA" id="ARBA00022581"/>
    </source>
</evidence>
<dbReference type="GO" id="GO:0140297">
    <property type="term" value="F:DNA-binding transcription factor binding"/>
    <property type="evidence" value="ECO:0007669"/>
    <property type="project" value="Ensembl"/>
</dbReference>
<keyword evidence="4" id="KW-1017">Isopeptide bond</keyword>
<keyword evidence="14" id="KW-0496">Mitochondrion</keyword>
<evidence type="ECO:0000313" key="24">
    <source>
        <dbReference type="Ensembl" id="ENSOGAP00000000571.2"/>
    </source>
</evidence>
<evidence type="ECO:0000256" key="5">
    <source>
        <dbReference type="ARBA" id="ARBA00022553"/>
    </source>
</evidence>
<dbReference type="GO" id="GO:0002230">
    <property type="term" value="P:positive regulation of defense response to virus by host"/>
    <property type="evidence" value="ECO:0007669"/>
    <property type="project" value="Ensembl"/>
</dbReference>
<dbReference type="GO" id="GO:0005778">
    <property type="term" value="C:peroxisomal membrane"/>
    <property type="evidence" value="ECO:0007669"/>
    <property type="project" value="Ensembl"/>
</dbReference>
<dbReference type="Ensembl" id="ENSOGAT00000000636.2">
    <property type="protein sequence ID" value="ENSOGAP00000000571.2"/>
    <property type="gene ID" value="ENSOGAG00000000635.2"/>
</dbReference>
<evidence type="ECO:0000256" key="13">
    <source>
        <dbReference type="ARBA" id="ARBA00023118"/>
    </source>
</evidence>
<dbReference type="GO" id="GO:0071651">
    <property type="term" value="P:positive regulation of chemokine (C-C motif) ligand 5 production"/>
    <property type="evidence" value="ECO:0007669"/>
    <property type="project" value="Ensembl"/>
</dbReference>
<dbReference type="GO" id="GO:0032760">
    <property type="term" value="P:positive regulation of tumor necrosis factor production"/>
    <property type="evidence" value="ECO:0007669"/>
    <property type="project" value="Ensembl"/>
</dbReference>
<dbReference type="FunFam" id="1.10.533.10:FF:000063">
    <property type="entry name" value="Mitochondrial antiviral-signaling protein"/>
    <property type="match status" value="1"/>
</dbReference>
<feature type="region of interest" description="Disordered" evidence="22">
    <location>
        <begin position="354"/>
        <end position="388"/>
    </location>
</feature>
<reference evidence="25" key="1">
    <citation type="submission" date="2011-03" db="EMBL/GenBank/DDBJ databases">
        <title>Version 3 of the genome sequence of Otolemur garnettii (Bushbaby).</title>
        <authorList>
            <consortium name="The Broad Institute Genome Sequencing Platform"/>
            <person name="Di Palma F."/>
            <person name="Johnson J."/>
            <person name="Lander E.S."/>
            <person name="Lindblad-Toh K."/>
            <person name="Jaffe D.B."/>
            <person name="Gnerre S."/>
            <person name="MacCallum I."/>
            <person name="Przybylski D."/>
            <person name="Ribeiro F.J."/>
            <person name="Burton J.N."/>
            <person name="Walker B.J."/>
            <person name="Sharpe T."/>
            <person name="Hall G."/>
        </authorList>
    </citation>
    <scope>NUCLEOTIDE SEQUENCE [LARGE SCALE GENOMIC DNA]</scope>
</reference>
<keyword evidence="17" id="KW-0576">Peroxisome</keyword>
<dbReference type="GO" id="GO:0071660">
    <property type="term" value="P:positive regulation of IP-10 production"/>
    <property type="evidence" value="ECO:0007669"/>
    <property type="project" value="Ensembl"/>
</dbReference>
<dbReference type="GO" id="GO:0032757">
    <property type="term" value="P:positive regulation of interleukin-8 production"/>
    <property type="evidence" value="ECO:0007669"/>
    <property type="project" value="Ensembl"/>
</dbReference>
<keyword evidence="6" id="KW-0945">Host-virus interaction</keyword>
<feature type="region of interest" description="Disordered" evidence="22">
    <location>
        <begin position="127"/>
        <end position="289"/>
    </location>
</feature>
<keyword evidence="13" id="KW-0051">Antiviral defense</keyword>
<evidence type="ECO:0000256" key="11">
    <source>
        <dbReference type="ARBA" id="ARBA00022859"/>
    </source>
</evidence>
<keyword evidence="12" id="KW-1133">Transmembrane helix</keyword>
<evidence type="ECO:0000256" key="16">
    <source>
        <dbReference type="ARBA" id="ARBA00023139"/>
    </source>
</evidence>
<dbReference type="GO" id="GO:0070585">
    <property type="term" value="P:protein localization to mitochondrion"/>
    <property type="evidence" value="ECO:0007669"/>
    <property type="project" value="Ensembl"/>
</dbReference>
<keyword evidence="16" id="KW-0564">Palmitate</keyword>
<dbReference type="InParanoid" id="H0WGV4"/>
<dbReference type="Proteomes" id="UP000005225">
    <property type="component" value="Unassembled WGS sequence"/>
</dbReference>
<dbReference type="Pfam" id="PF16739">
    <property type="entry name" value="CARD_2"/>
    <property type="match status" value="1"/>
</dbReference>
<evidence type="ECO:0000256" key="21">
    <source>
        <dbReference type="ARBA" id="ARBA00083233"/>
    </source>
</evidence>
<dbReference type="InterPro" id="IPR011029">
    <property type="entry name" value="DEATH-like_dom_sf"/>
</dbReference>
<dbReference type="InterPro" id="IPR052787">
    <property type="entry name" value="MAVS"/>
</dbReference>
<dbReference type="GO" id="GO:0032755">
    <property type="term" value="P:positive regulation of interleukin-6 production"/>
    <property type="evidence" value="ECO:0007669"/>
    <property type="project" value="Ensembl"/>
</dbReference>
<evidence type="ECO:0000256" key="1">
    <source>
        <dbReference type="ARBA" id="ARBA00004275"/>
    </source>
</evidence>
<evidence type="ECO:0000256" key="12">
    <source>
        <dbReference type="ARBA" id="ARBA00022989"/>
    </source>
</evidence>
<dbReference type="AlphaFoldDB" id="H0WGV4"/>
<name>H0WGV4_OTOGA</name>
<dbReference type="GO" id="GO:0140693">
    <property type="term" value="F:molecular condensate scaffold activity"/>
    <property type="evidence" value="ECO:0007669"/>
    <property type="project" value="Ensembl"/>
</dbReference>